<evidence type="ECO:0000313" key="2">
    <source>
        <dbReference type="Proteomes" id="UP000239874"/>
    </source>
</evidence>
<dbReference type="Proteomes" id="UP000239874">
    <property type="component" value="Unassembled WGS sequence"/>
</dbReference>
<name>A0A2S6AJQ2_9NOCA</name>
<dbReference type="PANTHER" id="PTHR41913">
    <property type="entry name" value="DUF1684 DOMAIN-CONTAINING PROTEIN"/>
    <property type="match status" value="1"/>
</dbReference>
<accession>A0A2S6AJQ2</accession>
<evidence type="ECO:0008006" key="3">
    <source>
        <dbReference type="Google" id="ProtNLM"/>
    </source>
</evidence>
<sequence>MIVTASTTPDIDLWSADWHAWRAERIALATAAHGLAAAIGTHWLGDEPIHINGLPGAWVAVDGRAVGADADGFRVELEPGRGHVLGALLLQPLIRAGELALRVFDPQATTRTGLAGIDAFAPDRAWVIEGIAEKTSATLRLDHIDGFVSENAASRIHLTVGGRDIAFEGVRTPAGDTQITFADTTNGTETQRFRFLTVPPPDHSGRVTVDFNRAYLPPCTFSDHYLCPLPPAPNRLDIPIRAGETWLRYSDSAPR</sequence>
<proteinExistence type="predicted"/>
<comment type="caution">
    <text evidence="1">The sequence shown here is derived from an EMBL/GenBank/DDBJ whole genome shotgun (WGS) entry which is preliminary data.</text>
</comment>
<dbReference type="EMBL" id="PSZC01000021">
    <property type="protein sequence ID" value="PPJ35437.1"/>
    <property type="molecule type" value="Genomic_DNA"/>
</dbReference>
<dbReference type="InterPro" id="IPR012467">
    <property type="entry name" value="DUF1684"/>
</dbReference>
<dbReference type="PANTHER" id="PTHR41913:SF1">
    <property type="entry name" value="DUF1684 DOMAIN-CONTAINING PROTEIN"/>
    <property type="match status" value="1"/>
</dbReference>
<protein>
    <recommendedName>
        <fullName evidence="3">DUF1684 domain-containing protein</fullName>
    </recommendedName>
</protein>
<gene>
    <name evidence="1" type="ORF">C5E45_25520</name>
</gene>
<dbReference type="AlphaFoldDB" id="A0A2S6AJQ2"/>
<dbReference type="Pfam" id="PF07920">
    <property type="entry name" value="DUF1684"/>
    <property type="match status" value="1"/>
</dbReference>
<organism evidence="1 2">
    <name type="scientific">Nocardia nova</name>
    <dbReference type="NCBI Taxonomy" id="37330"/>
    <lineage>
        <taxon>Bacteria</taxon>
        <taxon>Bacillati</taxon>
        <taxon>Actinomycetota</taxon>
        <taxon>Actinomycetes</taxon>
        <taxon>Mycobacteriales</taxon>
        <taxon>Nocardiaceae</taxon>
        <taxon>Nocardia</taxon>
    </lineage>
</organism>
<reference evidence="1 2" key="1">
    <citation type="submission" date="2018-02" db="EMBL/GenBank/DDBJ databases">
        <title>8 Nocardia nova and 1 Nocardia cyriacigeorgica strain used for evolution to TMP-SMX.</title>
        <authorList>
            <person name="Mehta H."/>
            <person name="Weng J."/>
            <person name="Shamoo Y."/>
        </authorList>
    </citation>
    <scope>NUCLEOTIDE SEQUENCE [LARGE SCALE GENOMIC DNA]</scope>
    <source>
        <strain evidence="1 2">MDA3139</strain>
    </source>
</reference>
<evidence type="ECO:0000313" key="1">
    <source>
        <dbReference type="EMBL" id="PPJ35437.1"/>
    </source>
</evidence>